<keyword evidence="4" id="KW-1185">Reference proteome</keyword>
<keyword evidence="1" id="KW-1133">Transmembrane helix</keyword>
<feature type="transmembrane region" description="Helical" evidence="1">
    <location>
        <begin position="270"/>
        <end position="285"/>
    </location>
</feature>
<feature type="transmembrane region" description="Helical" evidence="1">
    <location>
        <begin position="128"/>
        <end position="147"/>
    </location>
</feature>
<feature type="transmembrane region" description="Helical" evidence="1">
    <location>
        <begin position="12"/>
        <end position="33"/>
    </location>
</feature>
<feature type="domain" description="EamA" evidence="2">
    <location>
        <begin position="12"/>
        <end position="144"/>
    </location>
</feature>
<sequence>MSATPREPRVLLGIGFMVLAASLLPVMTGLVQWLSPRYPSEQIVWARITGHLVVMLAIMLPSAGLRVFATRRPAAQLGRSLMQLISTGFHFTALASIPLVKATAIGFISPFIVALLAWPILGERPRLGRMIAVLVAFSGVLVVIRPGSPEFQWASLLVLGSACAFAFYQVLTRMVAPHDRADTSALYSALLGAVVLSLAAPFFWVTPQSLGDAIAMLSVGAFGAAGHYCVARAMSYAPAAVISPFHYWQIIGATIMGVIVTGLWPDTVTWAGAAIVVSAGIYLALSEGRRR</sequence>
<proteinExistence type="predicted"/>
<feature type="transmembrane region" description="Helical" evidence="1">
    <location>
        <begin position="153"/>
        <end position="172"/>
    </location>
</feature>
<dbReference type="Pfam" id="PF00892">
    <property type="entry name" value="EamA"/>
    <property type="match status" value="2"/>
</dbReference>
<reference evidence="4" key="1">
    <citation type="submission" date="2018-05" db="EMBL/GenBank/DDBJ databases">
        <authorList>
            <person name="Du Z."/>
            <person name="Wang X."/>
        </authorList>
    </citation>
    <scope>NUCLEOTIDE SEQUENCE [LARGE SCALE GENOMIC DNA]</scope>
    <source>
        <strain evidence="4">CQN31</strain>
    </source>
</reference>
<organism evidence="3 4">
    <name type="scientific">Falsiroseomonas bella</name>
    <dbReference type="NCBI Taxonomy" id="2184016"/>
    <lineage>
        <taxon>Bacteria</taxon>
        <taxon>Pseudomonadati</taxon>
        <taxon>Pseudomonadota</taxon>
        <taxon>Alphaproteobacteria</taxon>
        <taxon>Acetobacterales</taxon>
        <taxon>Roseomonadaceae</taxon>
        <taxon>Falsiroseomonas</taxon>
    </lineage>
</organism>
<evidence type="ECO:0000313" key="4">
    <source>
        <dbReference type="Proteomes" id="UP000245765"/>
    </source>
</evidence>
<feature type="transmembrane region" description="Helical" evidence="1">
    <location>
        <begin position="104"/>
        <end position="121"/>
    </location>
</feature>
<evidence type="ECO:0000259" key="2">
    <source>
        <dbReference type="Pfam" id="PF00892"/>
    </source>
</evidence>
<feature type="domain" description="EamA" evidence="2">
    <location>
        <begin position="153"/>
        <end position="283"/>
    </location>
</feature>
<dbReference type="RefSeq" id="WP_109873724.1">
    <property type="nucleotide sequence ID" value="NZ_QGNA01000009.1"/>
</dbReference>
<dbReference type="SUPFAM" id="SSF103481">
    <property type="entry name" value="Multidrug resistance efflux transporter EmrE"/>
    <property type="match status" value="2"/>
</dbReference>
<feature type="transmembrane region" description="Helical" evidence="1">
    <location>
        <begin position="45"/>
        <end position="69"/>
    </location>
</feature>
<gene>
    <name evidence="3" type="ORF">DFH01_27435</name>
</gene>
<dbReference type="AlphaFoldDB" id="A0A317F6N9"/>
<keyword evidence="1" id="KW-0472">Membrane</keyword>
<evidence type="ECO:0000256" key="1">
    <source>
        <dbReference type="SAM" id="Phobius"/>
    </source>
</evidence>
<feature type="transmembrane region" description="Helical" evidence="1">
    <location>
        <begin position="245"/>
        <end position="264"/>
    </location>
</feature>
<comment type="caution">
    <text evidence="3">The sequence shown here is derived from an EMBL/GenBank/DDBJ whole genome shotgun (WGS) entry which is preliminary data.</text>
</comment>
<dbReference type="InterPro" id="IPR037185">
    <property type="entry name" value="EmrE-like"/>
</dbReference>
<feature type="transmembrane region" description="Helical" evidence="1">
    <location>
        <begin position="210"/>
        <end position="233"/>
    </location>
</feature>
<feature type="transmembrane region" description="Helical" evidence="1">
    <location>
        <begin position="184"/>
        <end position="204"/>
    </location>
</feature>
<dbReference type="InterPro" id="IPR000620">
    <property type="entry name" value="EamA_dom"/>
</dbReference>
<accession>A0A317F6N9</accession>
<evidence type="ECO:0000313" key="3">
    <source>
        <dbReference type="EMBL" id="PWS34063.1"/>
    </source>
</evidence>
<protein>
    <submittedName>
        <fullName evidence="3">EamA/RhaT family transporter</fullName>
    </submittedName>
</protein>
<dbReference type="PANTHER" id="PTHR22911:SF103">
    <property type="entry name" value="BLR2811 PROTEIN"/>
    <property type="match status" value="1"/>
</dbReference>
<dbReference type="OrthoDB" id="9812899at2"/>
<dbReference type="PANTHER" id="PTHR22911">
    <property type="entry name" value="ACYL-MALONYL CONDENSING ENZYME-RELATED"/>
    <property type="match status" value="1"/>
</dbReference>
<dbReference type="EMBL" id="QGNA01000009">
    <property type="protein sequence ID" value="PWS34063.1"/>
    <property type="molecule type" value="Genomic_DNA"/>
</dbReference>
<feature type="transmembrane region" description="Helical" evidence="1">
    <location>
        <begin position="81"/>
        <end position="98"/>
    </location>
</feature>
<dbReference type="GO" id="GO:0016020">
    <property type="term" value="C:membrane"/>
    <property type="evidence" value="ECO:0007669"/>
    <property type="project" value="InterPro"/>
</dbReference>
<keyword evidence="1" id="KW-0812">Transmembrane</keyword>
<dbReference type="Proteomes" id="UP000245765">
    <property type="component" value="Unassembled WGS sequence"/>
</dbReference>
<name>A0A317F6N9_9PROT</name>